<evidence type="ECO:0000256" key="9">
    <source>
        <dbReference type="SAM" id="Phobius"/>
    </source>
</evidence>
<dbReference type="SMART" id="SM00052">
    <property type="entry name" value="EAL"/>
    <property type="match status" value="1"/>
</dbReference>
<dbReference type="GO" id="GO:0004673">
    <property type="term" value="F:protein histidine kinase activity"/>
    <property type="evidence" value="ECO:0007669"/>
    <property type="project" value="InterPro"/>
</dbReference>
<protein>
    <submittedName>
        <fullName evidence="13">PAS domain S-box-containing protein/diguanylate cyclase (GGDEF)-like protein</fullName>
    </submittedName>
</protein>
<dbReference type="SUPFAM" id="SSF141868">
    <property type="entry name" value="EAL domain-like"/>
    <property type="match status" value="1"/>
</dbReference>
<evidence type="ECO:0000313" key="14">
    <source>
        <dbReference type="Proteomes" id="UP000320593"/>
    </source>
</evidence>
<reference evidence="13 14" key="1">
    <citation type="submission" date="2019-07" db="EMBL/GenBank/DDBJ databases">
        <title>Genomic Encyclopedia of Archaeal and Bacterial Type Strains, Phase II (KMG-II): from individual species to whole genera.</title>
        <authorList>
            <person name="Goeker M."/>
        </authorList>
    </citation>
    <scope>NUCLEOTIDE SEQUENCE [LARGE SCALE GENOMIC DNA]</scope>
    <source>
        <strain evidence="13 14">ATCC BAA-252</strain>
    </source>
</reference>
<keyword evidence="2" id="KW-0997">Cell inner membrane</keyword>
<gene>
    <name evidence="13" type="ORF">JM93_02524</name>
</gene>
<dbReference type="CDD" id="cd00130">
    <property type="entry name" value="PAS"/>
    <property type="match status" value="1"/>
</dbReference>
<evidence type="ECO:0000313" key="13">
    <source>
        <dbReference type="EMBL" id="TWI87283.1"/>
    </source>
</evidence>
<keyword evidence="3" id="KW-0597">Phosphoprotein</keyword>
<dbReference type="InterPro" id="IPR000160">
    <property type="entry name" value="GGDEF_dom"/>
</dbReference>
<dbReference type="SUPFAM" id="SSF103190">
    <property type="entry name" value="Sensory domain-like"/>
    <property type="match status" value="1"/>
</dbReference>
<keyword evidence="7" id="KW-0067">ATP-binding</keyword>
<dbReference type="RefSeq" id="WP_145343735.1">
    <property type="nucleotide sequence ID" value="NZ_SMLY01000082.1"/>
</dbReference>
<dbReference type="Proteomes" id="UP000320593">
    <property type="component" value="Unassembled WGS sequence"/>
</dbReference>
<comment type="subcellular location">
    <subcellularLocation>
        <location evidence="1">Cell inner membrane</location>
        <topology evidence="1">Multi-pass membrane protein</topology>
    </subcellularLocation>
</comment>
<organism evidence="13 14">
    <name type="scientific">Roseibium hamelinense</name>
    <dbReference type="NCBI Taxonomy" id="150831"/>
    <lineage>
        <taxon>Bacteria</taxon>
        <taxon>Pseudomonadati</taxon>
        <taxon>Pseudomonadota</taxon>
        <taxon>Alphaproteobacteria</taxon>
        <taxon>Hyphomicrobiales</taxon>
        <taxon>Stappiaceae</taxon>
        <taxon>Roseibium</taxon>
    </lineage>
</organism>
<dbReference type="InterPro" id="IPR035965">
    <property type="entry name" value="PAS-like_dom_sf"/>
</dbReference>
<dbReference type="OrthoDB" id="9814202at2"/>
<evidence type="ECO:0000259" key="12">
    <source>
        <dbReference type="PROSITE" id="PS50887"/>
    </source>
</evidence>
<dbReference type="CDD" id="cd01949">
    <property type="entry name" value="GGDEF"/>
    <property type="match status" value="1"/>
</dbReference>
<dbReference type="SMART" id="SM00267">
    <property type="entry name" value="GGDEF"/>
    <property type="match status" value="1"/>
</dbReference>
<dbReference type="NCBIfam" id="TIGR00254">
    <property type="entry name" value="GGDEF"/>
    <property type="match status" value="1"/>
</dbReference>
<evidence type="ECO:0000256" key="6">
    <source>
        <dbReference type="ARBA" id="ARBA00022777"/>
    </source>
</evidence>
<evidence type="ECO:0000259" key="11">
    <source>
        <dbReference type="PROSITE" id="PS50883"/>
    </source>
</evidence>
<dbReference type="Gene3D" id="3.30.450.220">
    <property type="entry name" value="LuxQ periplasmic domain, N-terminal subdomain"/>
    <property type="match status" value="1"/>
</dbReference>
<name>A0A562T1U7_9HYPH</name>
<dbReference type="Gene3D" id="3.20.20.450">
    <property type="entry name" value="EAL domain"/>
    <property type="match status" value="1"/>
</dbReference>
<evidence type="ECO:0000256" key="5">
    <source>
        <dbReference type="ARBA" id="ARBA00022741"/>
    </source>
</evidence>
<dbReference type="SUPFAM" id="SSF55785">
    <property type="entry name" value="PYP-like sensor domain (PAS domain)"/>
    <property type="match status" value="1"/>
</dbReference>
<dbReference type="InterPro" id="IPR029787">
    <property type="entry name" value="Nucleotide_cyclase"/>
</dbReference>
<keyword evidence="14" id="KW-1185">Reference proteome</keyword>
<evidence type="ECO:0000256" key="3">
    <source>
        <dbReference type="ARBA" id="ARBA00022553"/>
    </source>
</evidence>
<keyword evidence="9" id="KW-1133">Transmembrane helix</keyword>
<dbReference type="GO" id="GO:0005524">
    <property type="term" value="F:ATP binding"/>
    <property type="evidence" value="ECO:0007669"/>
    <property type="project" value="UniProtKB-KW"/>
</dbReference>
<comment type="caution">
    <text evidence="13">The sequence shown here is derived from an EMBL/GenBank/DDBJ whole genome shotgun (WGS) entry which is preliminary data.</text>
</comment>
<evidence type="ECO:0000256" key="2">
    <source>
        <dbReference type="ARBA" id="ARBA00022519"/>
    </source>
</evidence>
<sequence>MTKHKGVRYSWFAIGLYSLGLIITTLVLFAITYAGSISIARQESMHTADKENALIRLVFEQHFQQLEYRLRRTAADKDLASALLDGNLPDALYLLERLNTESASSLIDVIIVEAEDQRAWLDASLLPGATKAFDLKRRETLAPDVWQTIQVSDEQGGDVYRALSLRITHPQTHRPIGRLFAAVKLNDSYFLMGAIARVLNTENLQLFYRSEPIASLGEQDKLNRLSGLATELRQSGHVLDDGLLALGTTLDEYEKEQPLLFTAIHPSEALSNVQETYRNLFGPFLLYAVLAAVVASLLLKRVTSPALQKLMAYARFMSRSKHITGYQPGQILEFNVLADMFKEAFESVRDTDAQFRELIDGSLQGVLVHADQRILYANDALLKILGHDPAEKEDLIGGATMSIYAPSERERMLSYYNPRTNGGLAPRVYEVKGARSDGSEVWLEQHVRMTSWDGKEAFYATITDITERKRQEALIVQHAHYDALTGLPNRTLFMDRLAQETKRAMDRGDLCAVLYIDLDRFKTINESHGHTYGDRLIQIAAERIKSALPQGQTMARLSGDEFAVILTEIQDEWSVESVASAILKNLANVVTMDNADDFYVTGSIGIAVSPSDGNSIEALLRHVDMAMYQAKSEGGNTFSFFSKRLDRKTNRAIKLETALRRAIAEETIELHFQPIHDFQTGSIASCEVLARWSHPELGRVPPDEFIPIAEESGLIVPLGIWILRRSCQTFQSLQRSGFTLPKISVNISPRQCREAGFADTVAYILDETGMTPDCLQLEITESVMFDNRRIDPAEVLTDLKNLGIHLSLDDFGTGFSSLSYLKQLPIDTLKIDRSFIKDIENDADDRALVSAIISMASSLDIQVVSEGAENAAQCEILTKMGCRLIQGYHISRPMAEADFRSYLRADVASEHAQAVVQAG</sequence>
<dbReference type="InterPro" id="IPR000014">
    <property type="entry name" value="PAS"/>
</dbReference>
<dbReference type="InterPro" id="IPR001633">
    <property type="entry name" value="EAL_dom"/>
</dbReference>
<dbReference type="InterPro" id="IPR043128">
    <property type="entry name" value="Rev_trsase/Diguanyl_cyclase"/>
</dbReference>
<dbReference type="EMBL" id="VLLF01000005">
    <property type="protein sequence ID" value="TWI87283.1"/>
    <property type="molecule type" value="Genomic_DNA"/>
</dbReference>
<dbReference type="Gene3D" id="3.30.450.20">
    <property type="entry name" value="PAS domain"/>
    <property type="match status" value="1"/>
</dbReference>
<evidence type="ECO:0000256" key="8">
    <source>
        <dbReference type="ARBA" id="ARBA00023012"/>
    </source>
</evidence>
<dbReference type="Gene3D" id="3.30.70.270">
    <property type="match status" value="1"/>
</dbReference>
<feature type="domain" description="PAC" evidence="10">
    <location>
        <begin position="427"/>
        <end position="477"/>
    </location>
</feature>
<dbReference type="PANTHER" id="PTHR44757:SF2">
    <property type="entry name" value="BIOFILM ARCHITECTURE MAINTENANCE PROTEIN MBAA"/>
    <property type="match status" value="1"/>
</dbReference>
<dbReference type="PANTHER" id="PTHR44757">
    <property type="entry name" value="DIGUANYLATE CYCLASE DGCP"/>
    <property type="match status" value="1"/>
</dbReference>
<dbReference type="Pfam" id="PF13426">
    <property type="entry name" value="PAS_9"/>
    <property type="match status" value="1"/>
</dbReference>
<keyword evidence="5" id="KW-0547">Nucleotide-binding</keyword>
<dbReference type="GO" id="GO:0005886">
    <property type="term" value="C:plasma membrane"/>
    <property type="evidence" value="ECO:0007669"/>
    <property type="project" value="UniProtKB-SubCell"/>
</dbReference>
<dbReference type="InterPro" id="IPR043056">
    <property type="entry name" value="LuxQ-periplasm_N"/>
</dbReference>
<dbReference type="AlphaFoldDB" id="A0A562T1U7"/>
<evidence type="ECO:0000256" key="1">
    <source>
        <dbReference type="ARBA" id="ARBA00004429"/>
    </source>
</evidence>
<dbReference type="CDD" id="cd01948">
    <property type="entry name" value="EAL"/>
    <property type="match status" value="1"/>
</dbReference>
<evidence type="ECO:0000256" key="4">
    <source>
        <dbReference type="ARBA" id="ARBA00022679"/>
    </source>
</evidence>
<dbReference type="PROSITE" id="PS50887">
    <property type="entry name" value="GGDEF"/>
    <property type="match status" value="1"/>
</dbReference>
<dbReference type="GO" id="GO:0000160">
    <property type="term" value="P:phosphorelay signal transduction system"/>
    <property type="evidence" value="ECO:0007669"/>
    <property type="project" value="UniProtKB-KW"/>
</dbReference>
<feature type="transmembrane region" description="Helical" evidence="9">
    <location>
        <begin position="12"/>
        <end position="35"/>
    </location>
</feature>
<dbReference type="PROSITE" id="PS50883">
    <property type="entry name" value="EAL"/>
    <property type="match status" value="1"/>
</dbReference>
<dbReference type="Pfam" id="PF00990">
    <property type="entry name" value="GGDEF"/>
    <property type="match status" value="1"/>
</dbReference>
<evidence type="ECO:0000259" key="10">
    <source>
        <dbReference type="PROSITE" id="PS50113"/>
    </source>
</evidence>
<dbReference type="PROSITE" id="PS50113">
    <property type="entry name" value="PAC"/>
    <property type="match status" value="1"/>
</dbReference>
<accession>A0A562T1U7</accession>
<proteinExistence type="predicted"/>
<keyword evidence="9" id="KW-0472">Membrane</keyword>
<dbReference type="GO" id="GO:0016791">
    <property type="term" value="F:phosphatase activity"/>
    <property type="evidence" value="ECO:0007669"/>
    <property type="project" value="InterPro"/>
</dbReference>
<evidence type="ECO:0000256" key="7">
    <source>
        <dbReference type="ARBA" id="ARBA00022840"/>
    </source>
</evidence>
<keyword evidence="9" id="KW-0812">Transmembrane</keyword>
<dbReference type="Pfam" id="PF00563">
    <property type="entry name" value="EAL"/>
    <property type="match status" value="1"/>
</dbReference>
<keyword evidence="6" id="KW-0418">Kinase</keyword>
<dbReference type="InterPro" id="IPR029151">
    <property type="entry name" value="Sensor-like_sf"/>
</dbReference>
<dbReference type="SUPFAM" id="SSF55073">
    <property type="entry name" value="Nucleotide cyclase"/>
    <property type="match status" value="1"/>
</dbReference>
<keyword evidence="4" id="KW-0808">Transferase</keyword>
<dbReference type="NCBIfam" id="TIGR00229">
    <property type="entry name" value="sensory_box"/>
    <property type="match status" value="1"/>
</dbReference>
<feature type="domain" description="EAL" evidence="11">
    <location>
        <begin position="652"/>
        <end position="907"/>
    </location>
</feature>
<dbReference type="InterPro" id="IPR035919">
    <property type="entry name" value="EAL_sf"/>
</dbReference>
<dbReference type="SMART" id="SM00091">
    <property type="entry name" value="PAS"/>
    <property type="match status" value="1"/>
</dbReference>
<dbReference type="InterPro" id="IPR015387">
    <property type="entry name" value="LuxQ-periplasm_dom"/>
</dbReference>
<keyword evidence="2" id="KW-1003">Cell membrane</keyword>
<keyword evidence="8" id="KW-0902">Two-component regulatory system</keyword>
<dbReference type="Pfam" id="PF09308">
    <property type="entry name" value="LuxQ-periplasm"/>
    <property type="match status" value="1"/>
</dbReference>
<dbReference type="FunFam" id="3.20.20.450:FF:000001">
    <property type="entry name" value="Cyclic di-GMP phosphodiesterase yahA"/>
    <property type="match status" value="1"/>
</dbReference>
<dbReference type="InterPro" id="IPR052155">
    <property type="entry name" value="Biofilm_reg_signaling"/>
</dbReference>
<feature type="domain" description="GGDEF" evidence="12">
    <location>
        <begin position="509"/>
        <end position="643"/>
    </location>
</feature>
<dbReference type="InterPro" id="IPR000700">
    <property type="entry name" value="PAS-assoc_C"/>
</dbReference>